<comment type="subunit">
    <text evidence="3">Monomer.</text>
</comment>
<evidence type="ECO:0000313" key="15">
    <source>
        <dbReference type="Proteomes" id="UP000092634"/>
    </source>
</evidence>
<organism evidence="14 15">
    <name type="scientific">Janthinobacterium lividum</name>
    <dbReference type="NCBI Taxonomy" id="29581"/>
    <lineage>
        <taxon>Bacteria</taxon>
        <taxon>Pseudomonadati</taxon>
        <taxon>Pseudomonadota</taxon>
        <taxon>Betaproteobacteria</taxon>
        <taxon>Burkholderiales</taxon>
        <taxon>Oxalobacteraceae</taxon>
        <taxon>Janthinobacterium</taxon>
    </lineage>
</organism>
<dbReference type="Proteomes" id="UP000092634">
    <property type="component" value="Unassembled WGS sequence"/>
</dbReference>
<sequence length="216" mass="23083">MPKNFIPLAVLCLSLSACSTLTSPFSSDTAPSGKTVAPYREQVELTGRLNVVYQKDDKPESATVNFNWQQTAQRTDVTLYSPVGSTLATIAVTPQQAVLTQSGKAPRSAPDVDTLSAQMLGWSLPVSGLRDWLQGYAVAADGKRFVAAPGNDSVTTKDGWRLRYVSWQEVGQNAGENVAGTLPQPRRIDAERHASAQADAVSLRIVLDPTPSATAP</sequence>
<keyword evidence="10" id="KW-0143">Chaperone</keyword>
<evidence type="ECO:0000256" key="6">
    <source>
        <dbReference type="ARBA" id="ARBA00022729"/>
    </source>
</evidence>
<dbReference type="CDD" id="cd16326">
    <property type="entry name" value="LolB"/>
    <property type="match status" value="1"/>
</dbReference>
<dbReference type="SUPFAM" id="SSF89392">
    <property type="entry name" value="Prokaryotic lipoproteins and lipoprotein localization factors"/>
    <property type="match status" value="1"/>
</dbReference>
<evidence type="ECO:0000256" key="7">
    <source>
        <dbReference type="ARBA" id="ARBA00022927"/>
    </source>
</evidence>
<dbReference type="InterPro" id="IPR004565">
    <property type="entry name" value="OM_lipoprot_LolB"/>
</dbReference>
<evidence type="ECO:0000256" key="9">
    <source>
        <dbReference type="ARBA" id="ARBA00023139"/>
    </source>
</evidence>
<reference evidence="14 15" key="1">
    <citation type="submission" date="2016-10" db="EMBL/GenBank/DDBJ databases">
        <title>Updated version of Genome Assembly of Janthinobacterium lividum ERGS5:01.</title>
        <authorList>
            <person name="Kumar R."/>
            <person name="Acharya V."/>
            <person name="Singh D."/>
        </authorList>
    </citation>
    <scope>NUCLEOTIDE SEQUENCE [LARGE SCALE GENOMIC DNA]</scope>
    <source>
        <strain evidence="14 15">ERGS5:01</strain>
    </source>
</reference>
<evidence type="ECO:0000256" key="3">
    <source>
        <dbReference type="ARBA" id="ARBA00011245"/>
    </source>
</evidence>
<evidence type="ECO:0000256" key="5">
    <source>
        <dbReference type="ARBA" id="ARBA00022448"/>
    </source>
</evidence>
<evidence type="ECO:0000256" key="12">
    <source>
        <dbReference type="ARBA" id="ARBA00023288"/>
    </source>
</evidence>
<feature type="chain" id="PRO_5009214603" description="Outer-membrane lipoprotein LolB" evidence="13">
    <location>
        <begin position="23"/>
        <end position="216"/>
    </location>
</feature>
<keyword evidence="5" id="KW-0813">Transport</keyword>
<keyword evidence="11" id="KW-0998">Cell outer membrane</keyword>
<evidence type="ECO:0000256" key="10">
    <source>
        <dbReference type="ARBA" id="ARBA00023186"/>
    </source>
</evidence>
<evidence type="ECO:0000313" key="14">
    <source>
        <dbReference type="EMBL" id="OFJ48635.1"/>
    </source>
</evidence>
<evidence type="ECO:0000256" key="2">
    <source>
        <dbReference type="ARBA" id="ARBA00009696"/>
    </source>
</evidence>
<comment type="caution">
    <text evidence="14">The sequence shown here is derived from an EMBL/GenBank/DDBJ whole genome shotgun (WGS) entry which is preliminary data.</text>
</comment>
<dbReference type="AlphaFoldDB" id="A0A1E8PQV8"/>
<keyword evidence="6 13" id="KW-0732">Signal</keyword>
<dbReference type="EMBL" id="MAQB02000001">
    <property type="protein sequence ID" value="OFJ48635.1"/>
    <property type="molecule type" value="Genomic_DNA"/>
</dbReference>
<dbReference type="InterPro" id="IPR029046">
    <property type="entry name" value="LolA/LolB/LppX"/>
</dbReference>
<dbReference type="Pfam" id="PF03550">
    <property type="entry name" value="LolB"/>
    <property type="match status" value="1"/>
</dbReference>
<proteinExistence type="inferred from homology"/>
<gene>
    <name evidence="14" type="ORF">BA896_006580</name>
</gene>
<evidence type="ECO:0000256" key="8">
    <source>
        <dbReference type="ARBA" id="ARBA00023136"/>
    </source>
</evidence>
<evidence type="ECO:0000256" key="11">
    <source>
        <dbReference type="ARBA" id="ARBA00023237"/>
    </source>
</evidence>
<dbReference type="GO" id="GO:0009279">
    <property type="term" value="C:cell outer membrane"/>
    <property type="evidence" value="ECO:0007669"/>
    <property type="project" value="UniProtKB-SubCell"/>
</dbReference>
<dbReference type="GO" id="GO:0015031">
    <property type="term" value="P:protein transport"/>
    <property type="evidence" value="ECO:0007669"/>
    <property type="project" value="UniProtKB-KW"/>
</dbReference>
<feature type="signal peptide" evidence="13">
    <location>
        <begin position="1"/>
        <end position="22"/>
    </location>
</feature>
<accession>A0A1E8PQV8</accession>
<keyword evidence="12 14" id="KW-0449">Lipoprotein</keyword>
<keyword evidence="9" id="KW-0564">Palmitate</keyword>
<evidence type="ECO:0000256" key="1">
    <source>
        <dbReference type="ARBA" id="ARBA00004459"/>
    </source>
</evidence>
<comment type="subcellular location">
    <subcellularLocation>
        <location evidence="1">Cell outer membrane</location>
        <topology evidence="1">Lipid-anchor</topology>
    </subcellularLocation>
</comment>
<dbReference type="Gene3D" id="2.50.20.10">
    <property type="entry name" value="Lipoprotein localisation LolA/LolB/LppX"/>
    <property type="match status" value="1"/>
</dbReference>
<evidence type="ECO:0000256" key="4">
    <source>
        <dbReference type="ARBA" id="ARBA00016202"/>
    </source>
</evidence>
<evidence type="ECO:0000256" key="13">
    <source>
        <dbReference type="SAM" id="SignalP"/>
    </source>
</evidence>
<comment type="similarity">
    <text evidence="2">Belongs to the LolB family.</text>
</comment>
<name>A0A1E8PQV8_9BURK</name>
<keyword evidence="8" id="KW-0472">Membrane</keyword>
<keyword evidence="7" id="KW-0653">Protein transport</keyword>
<protein>
    <recommendedName>
        <fullName evidence="4">Outer-membrane lipoprotein LolB</fullName>
    </recommendedName>
</protein>
<dbReference type="PROSITE" id="PS51257">
    <property type="entry name" value="PROKAR_LIPOPROTEIN"/>
    <property type="match status" value="1"/>
</dbReference>